<sequence>MALQTKATPTVLLLLVVSAAIVLAKAVPVDVDQSADSAVLSRPASLLFGHNSEVRDAGAGHAAANVLQPLLLTCESAACTRKCRSQWRRGGSCERGLCICR</sequence>
<protein>
    <submittedName>
        <fullName evidence="5">Uncharacterized protein LOC117645506</fullName>
    </submittedName>
</protein>
<feature type="signal peptide" evidence="2">
    <location>
        <begin position="1"/>
        <end position="26"/>
    </location>
</feature>
<evidence type="ECO:0000256" key="2">
    <source>
        <dbReference type="SAM" id="SignalP"/>
    </source>
</evidence>
<dbReference type="GO" id="GO:0006952">
    <property type="term" value="P:defense response"/>
    <property type="evidence" value="ECO:0007669"/>
    <property type="project" value="InterPro"/>
</dbReference>
<dbReference type="KEGG" id="tpal:117645506"/>
<dbReference type="RefSeq" id="XP_034241657.1">
    <property type="nucleotide sequence ID" value="XM_034385766.1"/>
</dbReference>
<dbReference type="InterPro" id="IPR036574">
    <property type="entry name" value="Scorpion_toxin-like_sf"/>
</dbReference>
<evidence type="ECO:0000256" key="1">
    <source>
        <dbReference type="ARBA" id="ARBA00023157"/>
    </source>
</evidence>
<keyword evidence="4" id="KW-1185">Reference proteome</keyword>
<dbReference type="GO" id="GO:0051707">
    <property type="term" value="P:response to other organism"/>
    <property type="evidence" value="ECO:0007669"/>
    <property type="project" value="UniProtKB-ARBA"/>
</dbReference>
<dbReference type="Gene3D" id="3.30.30.10">
    <property type="entry name" value="Knottin, scorpion toxin-like"/>
    <property type="match status" value="1"/>
</dbReference>
<dbReference type="Pfam" id="PF01097">
    <property type="entry name" value="Defensin_2"/>
    <property type="match status" value="1"/>
</dbReference>
<proteinExistence type="predicted"/>
<reference evidence="5" key="1">
    <citation type="submission" date="2025-08" db="UniProtKB">
        <authorList>
            <consortium name="RefSeq"/>
        </authorList>
    </citation>
    <scope>IDENTIFICATION</scope>
    <source>
        <tissue evidence="5">Total insect</tissue>
    </source>
</reference>
<keyword evidence="1" id="KW-1015">Disulfide bond</keyword>
<feature type="domain" description="Invertebrate defensins family profile" evidence="3">
    <location>
        <begin position="74"/>
        <end position="101"/>
    </location>
</feature>
<dbReference type="InParanoid" id="A0A6P8Z4X3"/>
<evidence type="ECO:0000313" key="5">
    <source>
        <dbReference type="RefSeq" id="XP_034241657.1"/>
    </source>
</evidence>
<gene>
    <name evidence="5" type="primary">LOC117645506</name>
</gene>
<feature type="chain" id="PRO_5028289637" evidence="2">
    <location>
        <begin position="27"/>
        <end position="101"/>
    </location>
</feature>
<accession>A0A6P8Z4X3</accession>
<dbReference type="InterPro" id="IPR001542">
    <property type="entry name" value="Defensin_invertebrate/fungal"/>
</dbReference>
<organism evidence="5">
    <name type="scientific">Thrips palmi</name>
    <name type="common">Melon thrips</name>
    <dbReference type="NCBI Taxonomy" id="161013"/>
    <lineage>
        <taxon>Eukaryota</taxon>
        <taxon>Metazoa</taxon>
        <taxon>Ecdysozoa</taxon>
        <taxon>Arthropoda</taxon>
        <taxon>Hexapoda</taxon>
        <taxon>Insecta</taxon>
        <taxon>Pterygota</taxon>
        <taxon>Neoptera</taxon>
        <taxon>Paraneoptera</taxon>
        <taxon>Thysanoptera</taxon>
        <taxon>Terebrantia</taxon>
        <taxon>Thripoidea</taxon>
        <taxon>Thripidae</taxon>
        <taxon>Thrips</taxon>
    </lineage>
</organism>
<dbReference type="Proteomes" id="UP000515158">
    <property type="component" value="Unplaced"/>
</dbReference>
<keyword evidence="2" id="KW-0732">Signal</keyword>
<name>A0A6P8Z4X3_THRPL</name>
<evidence type="ECO:0000259" key="3">
    <source>
        <dbReference type="Pfam" id="PF01097"/>
    </source>
</evidence>
<evidence type="ECO:0000313" key="4">
    <source>
        <dbReference type="Proteomes" id="UP000515158"/>
    </source>
</evidence>
<dbReference type="GeneID" id="117645506"/>
<dbReference type="AlphaFoldDB" id="A0A6P8Z4X3"/>